<sequence length="106" mass="12078">METTNSHIHTYKGKSSQCLKKTIPGLESNLRNTAWCLNYGQGFVFSCLKYSPDTLTEKKPKKNPRRLLFLFQLQEEKQNEVDAVGSLMRQAEVSPAQSQPMETNVI</sequence>
<organism evidence="1">
    <name type="scientific">Micrurus carvalhoi</name>
    <dbReference type="NCBI Taxonomy" id="3147026"/>
    <lineage>
        <taxon>Eukaryota</taxon>
        <taxon>Metazoa</taxon>
        <taxon>Chordata</taxon>
        <taxon>Craniata</taxon>
        <taxon>Vertebrata</taxon>
        <taxon>Euteleostomi</taxon>
        <taxon>Lepidosauria</taxon>
        <taxon>Squamata</taxon>
        <taxon>Bifurcata</taxon>
        <taxon>Unidentata</taxon>
        <taxon>Episquamata</taxon>
        <taxon>Toxicofera</taxon>
        <taxon>Serpentes</taxon>
        <taxon>Colubroidea</taxon>
        <taxon>Elapidae</taxon>
        <taxon>Elapinae</taxon>
        <taxon>Micrurus</taxon>
    </lineage>
</organism>
<protein>
    <submittedName>
        <fullName evidence="1">Uncharacterized protein</fullName>
    </submittedName>
</protein>
<name>A0A2H6N6G6_9SAUR</name>
<proteinExistence type="predicted"/>
<evidence type="ECO:0000313" key="1">
    <source>
        <dbReference type="EMBL" id="LAA25640.1"/>
    </source>
</evidence>
<reference evidence="1" key="1">
    <citation type="submission" date="2017-07" db="EMBL/GenBank/DDBJ databases">
        <authorList>
            <person name="Mikheyev A."/>
            <person name="Grau M."/>
        </authorList>
    </citation>
    <scope>NUCLEOTIDE SEQUENCE</scope>
    <source>
        <tissue evidence="1">Venom_gland</tissue>
    </source>
</reference>
<dbReference type="EMBL" id="IACI01054571">
    <property type="protein sequence ID" value="LAA25640.1"/>
    <property type="molecule type" value="Transcribed_RNA"/>
</dbReference>
<accession>A0A2H6N6G6</accession>
<reference evidence="1" key="2">
    <citation type="submission" date="2017-12" db="EMBL/GenBank/DDBJ databases">
        <title>Coralsnake Venomics: Analyses of Venom Gland Transcriptomes and Proteomes of Six Brazilian Taxa.</title>
        <authorList>
            <person name="Aird S.D."/>
            <person name="Jorge da Silva N."/>
            <person name="Qiu L."/>
            <person name="Villar-Briones A."/>
            <person name="Aparecida-Saddi V."/>
            <person name="Campos-Telles M.P."/>
            <person name="Grau M."/>
            <person name="Mikheyev A.S."/>
        </authorList>
    </citation>
    <scope>NUCLEOTIDE SEQUENCE</scope>
    <source>
        <tissue evidence="1">Venom_gland</tissue>
    </source>
</reference>
<dbReference type="AlphaFoldDB" id="A0A2H6N6G6"/>